<evidence type="ECO:0000313" key="2">
    <source>
        <dbReference type="EMBL" id="KAG2498572.1"/>
    </source>
</evidence>
<dbReference type="CDD" id="cd00143">
    <property type="entry name" value="PP2Cc"/>
    <property type="match status" value="1"/>
</dbReference>
<dbReference type="InterPro" id="IPR036457">
    <property type="entry name" value="PPM-type-like_dom_sf"/>
</dbReference>
<gene>
    <name evidence="2" type="ORF">HYH03_003323</name>
</gene>
<dbReference type="EMBL" id="JAEHOE010000009">
    <property type="protein sequence ID" value="KAG2498572.1"/>
    <property type="molecule type" value="Genomic_DNA"/>
</dbReference>
<evidence type="ECO:0000313" key="3">
    <source>
        <dbReference type="Proteomes" id="UP000612055"/>
    </source>
</evidence>
<organism evidence="2 3">
    <name type="scientific">Edaphochlamys debaryana</name>
    <dbReference type="NCBI Taxonomy" id="47281"/>
    <lineage>
        <taxon>Eukaryota</taxon>
        <taxon>Viridiplantae</taxon>
        <taxon>Chlorophyta</taxon>
        <taxon>core chlorophytes</taxon>
        <taxon>Chlorophyceae</taxon>
        <taxon>CS clade</taxon>
        <taxon>Chlamydomonadales</taxon>
        <taxon>Chlamydomonadales incertae sedis</taxon>
        <taxon>Edaphochlamys</taxon>
    </lineage>
</organism>
<evidence type="ECO:0000259" key="1">
    <source>
        <dbReference type="PROSITE" id="PS51746"/>
    </source>
</evidence>
<dbReference type="PROSITE" id="PS51746">
    <property type="entry name" value="PPM_2"/>
    <property type="match status" value="1"/>
</dbReference>
<dbReference type="OrthoDB" id="10264738at2759"/>
<dbReference type="InterPro" id="IPR015655">
    <property type="entry name" value="PP2C"/>
</dbReference>
<proteinExistence type="predicted"/>
<accession>A0A835Y942</accession>
<dbReference type="GO" id="GO:0004722">
    <property type="term" value="F:protein serine/threonine phosphatase activity"/>
    <property type="evidence" value="ECO:0007669"/>
    <property type="project" value="InterPro"/>
</dbReference>
<keyword evidence="3" id="KW-1185">Reference proteome</keyword>
<comment type="caution">
    <text evidence="2">The sequence shown here is derived from an EMBL/GenBank/DDBJ whole genome shotgun (WGS) entry which is preliminary data.</text>
</comment>
<dbReference type="InterPro" id="IPR001932">
    <property type="entry name" value="PPM-type_phosphatase-like_dom"/>
</dbReference>
<dbReference type="SMART" id="SM00332">
    <property type="entry name" value="PP2Cc"/>
    <property type="match status" value="1"/>
</dbReference>
<protein>
    <recommendedName>
        <fullName evidence="1">PPM-type phosphatase domain-containing protein</fullName>
    </recommendedName>
</protein>
<dbReference type="Pfam" id="PF00481">
    <property type="entry name" value="PP2C"/>
    <property type="match status" value="1"/>
</dbReference>
<sequence>MALTQKLATRAAPVSRRRCVARAQPAKGAQAVATDAPAPARVVVVDSGSYSVKGTVRKINEDRLDLKVAQPATAGEPFVWAGVYDGHGGYAVADWLQKKLFNVVEEEWKSGMKPEFCMTEAFLAADRKLLSVGAGFMGMGERGVGGSKCGATAATTLMFPTPEGHTTLVTANVGDARIVLVRNGEAVQLSEDHVPDREEERYRIESANPNPRLPLVRYQGGTWRVGGLLALSRAFGDAYLKGSLQFEGRPQGSDGYSSGFGLIAEPYTTSTPLSAQDAWLVVSSDGLYAEEERGGGGGLDNKGMVEMLGKVPPGADLNKVAQSLASAAVKLGSTDDVTVVVMRLGTA</sequence>
<dbReference type="SUPFAM" id="SSF81606">
    <property type="entry name" value="PP2C-like"/>
    <property type="match status" value="1"/>
</dbReference>
<dbReference type="Proteomes" id="UP000612055">
    <property type="component" value="Unassembled WGS sequence"/>
</dbReference>
<dbReference type="AlphaFoldDB" id="A0A835Y942"/>
<reference evidence="2" key="1">
    <citation type="journal article" date="2020" name="bioRxiv">
        <title>Comparative genomics of Chlamydomonas.</title>
        <authorList>
            <person name="Craig R.J."/>
            <person name="Hasan A.R."/>
            <person name="Ness R.W."/>
            <person name="Keightley P.D."/>
        </authorList>
    </citation>
    <scope>NUCLEOTIDE SEQUENCE</scope>
    <source>
        <strain evidence="2">CCAP 11/70</strain>
    </source>
</reference>
<feature type="domain" description="PPM-type phosphatase" evidence="1">
    <location>
        <begin position="46"/>
        <end position="344"/>
    </location>
</feature>
<dbReference type="Gene3D" id="3.60.40.10">
    <property type="entry name" value="PPM-type phosphatase domain"/>
    <property type="match status" value="1"/>
</dbReference>
<dbReference type="PANTHER" id="PTHR47992">
    <property type="entry name" value="PROTEIN PHOSPHATASE"/>
    <property type="match status" value="1"/>
</dbReference>
<name>A0A835Y942_9CHLO</name>